<dbReference type="GO" id="GO:0006508">
    <property type="term" value="P:proteolysis"/>
    <property type="evidence" value="ECO:0007669"/>
    <property type="project" value="UniProtKB-KW"/>
</dbReference>
<evidence type="ECO:0000259" key="6">
    <source>
        <dbReference type="Pfam" id="PF00082"/>
    </source>
</evidence>
<name>A0A401XIY6_9FLAO</name>
<dbReference type="OrthoDB" id="1055762at2"/>
<dbReference type="PROSITE" id="PS51892">
    <property type="entry name" value="SUBTILASE"/>
    <property type="match status" value="1"/>
</dbReference>
<evidence type="ECO:0000256" key="3">
    <source>
        <dbReference type="ARBA" id="ARBA00022801"/>
    </source>
</evidence>
<dbReference type="AlphaFoldDB" id="A0A401XIY6"/>
<feature type="active site" description="Charge relay system" evidence="5">
    <location>
        <position position="366"/>
    </location>
</feature>
<dbReference type="Gene3D" id="3.40.50.200">
    <property type="entry name" value="Peptidase S8/S53 domain"/>
    <property type="match status" value="1"/>
</dbReference>
<dbReference type="RefSeq" id="WP_124397027.1">
    <property type="nucleotide sequence ID" value="NZ_BHZE01000003.1"/>
</dbReference>
<dbReference type="InterPro" id="IPR036852">
    <property type="entry name" value="Peptidase_S8/S53_dom_sf"/>
</dbReference>
<dbReference type="SUPFAM" id="SSF52743">
    <property type="entry name" value="Subtilisin-like"/>
    <property type="match status" value="1"/>
</dbReference>
<evidence type="ECO:0000256" key="2">
    <source>
        <dbReference type="ARBA" id="ARBA00022670"/>
    </source>
</evidence>
<organism evidence="7 8">
    <name type="scientific">Thermaurantimonas aggregans</name>
    <dbReference type="NCBI Taxonomy" id="2173829"/>
    <lineage>
        <taxon>Bacteria</taxon>
        <taxon>Pseudomonadati</taxon>
        <taxon>Bacteroidota</taxon>
        <taxon>Flavobacteriia</taxon>
        <taxon>Flavobacteriales</taxon>
        <taxon>Schleiferiaceae</taxon>
        <taxon>Thermaurantimonas</taxon>
    </lineage>
</organism>
<dbReference type="InterPro" id="IPR000209">
    <property type="entry name" value="Peptidase_S8/S53_dom"/>
</dbReference>
<dbReference type="Proteomes" id="UP000286715">
    <property type="component" value="Unassembled WGS sequence"/>
</dbReference>
<keyword evidence="4 5" id="KW-0720">Serine protease</keyword>
<dbReference type="CDD" id="cd00306">
    <property type="entry name" value="Peptidases_S8_S53"/>
    <property type="match status" value="1"/>
</dbReference>
<keyword evidence="3 5" id="KW-0378">Hydrolase</keyword>
<evidence type="ECO:0000256" key="4">
    <source>
        <dbReference type="ARBA" id="ARBA00022825"/>
    </source>
</evidence>
<evidence type="ECO:0000256" key="1">
    <source>
        <dbReference type="ARBA" id="ARBA00011073"/>
    </source>
</evidence>
<keyword evidence="8" id="KW-1185">Reference proteome</keyword>
<comment type="caution">
    <text evidence="7">The sequence shown here is derived from an EMBL/GenBank/DDBJ whole genome shotgun (WGS) entry which is preliminary data.</text>
</comment>
<dbReference type="PROSITE" id="PS00138">
    <property type="entry name" value="SUBTILASE_SER"/>
    <property type="match status" value="1"/>
</dbReference>
<feature type="active site" description="Charge relay system" evidence="5">
    <location>
        <position position="195"/>
    </location>
</feature>
<dbReference type="EMBL" id="BHZE01000003">
    <property type="protein sequence ID" value="GCD76966.1"/>
    <property type="molecule type" value="Genomic_DNA"/>
</dbReference>
<dbReference type="InterPro" id="IPR023828">
    <property type="entry name" value="Peptidase_S8_Ser-AS"/>
</dbReference>
<comment type="similarity">
    <text evidence="1 5">Belongs to the peptidase S8 family.</text>
</comment>
<evidence type="ECO:0000256" key="5">
    <source>
        <dbReference type="PROSITE-ProRule" id="PRU01240"/>
    </source>
</evidence>
<keyword evidence="2 5" id="KW-0645">Protease</keyword>
<dbReference type="PANTHER" id="PTHR43399:SF4">
    <property type="entry name" value="CELL WALL-ASSOCIATED PROTEASE"/>
    <property type="match status" value="1"/>
</dbReference>
<feature type="domain" description="Peptidase S8/S53" evidence="6">
    <location>
        <begin position="156"/>
        <end position="403"/>
    </location>
</feature>
<accession>A0A401XIY6</accession>
<feature type="active site" description="Charge relay system" evidence="5">
    <location>
        <position position="164"/>
    </location>
</feature>
<sequence>MKTITRLLIWVLIVGPLSLFAQSDYYPGKIWIIVHDHEIIPVGERESNNPEFAQLLTDFGITEISQPMSFAKTPELQRLYELSTSLSEDSLFAALTRLNPNNELFLSIEKCYVPKTVSDPADYMWWLTVNDPNNDWLWSLQTIQAPQAWNITKGDTAVKVAVTDDGIDPLHPDLIGKIHPPYNYQSGSPFTPQSHGTSVATILAAETVDSGQVANGQMASIGYNTRVMFNSWGLSPCVYASSVLGANIISLSWYAGCSPPTSYLLAEQEILNNGTTIIRAAGNGTIHCGGLRLYPFSGFEDPRTIVISSTGKDDKHVNSESCSNSSTNSHYPEVDLCAPGYRIMGGTSTNGGTNTWPYYGCWGGTSQSTPIVSGTAALMYAVNPCLNSNWTQDILKNTTDPITDAANFPGVVGTGRLNAFKAVQAAQGSHSTSLDLYIKDRPEDFGYPGSYAWGWWFDKSPDIWVRNQADGFTNQTHQEPEYSSSQPVYVYVRVWNKSCDSSYAQGNLALYWSKASSSSSWPQNWDGSQPTIGDVIDVLPIPNLGPGDSKIFEFEWNILNPYIHQNWASCLLARIEDIISDPITLYPNQLEFDVYHNNNIALRNVTVVDIHPGLVLPEIGGVRYPHGRFMFVGNATTTDGNFDLTFEIPEEEEGASILEEAEVHIILDNEGWELLQTALEQHPDIRIIKEREFLVLSPRVTLENIYFSAETRIPIYVGFSFLTKEITNEETYNYRVYQNYHSDLEHITGAEHFIIHKSPRTPFYANAGSDREIRKNESTTFHAVDISETATYNWYDPQGNLIYSAKDVSVSPDITSKYKLEVIANTDGFKDYDEVTVTVKQFWIEQISPNPTNSQTLISYEIENTNSAYLIIMNSFGTIHNNYILPLNSTSHSVDVSNYTPGAYSVILVVNGIGVDSKNLIVY</sequence>
<dbReference type="PANTHER" id="PTHR43399">
    <property type="entry name" value="SUBTILISIN-RELATED"/>
    <property type="match status" value="1"/>
</dbReference>
<dbReference type="Pfam" id="PF00082">
    <property type="entry name" value="Peptidase_S8"/>
    <property type="match status" value="1"/>
</dbReference>
<dbReference type="PRINTS" id="PR00723">
    <property type="entry name" value="SUBTILISIN"/>
</dbReference>
<reference evidence="7 8" key="1">
    <citation type="submission" date="2018-11" db="EMBL/GenBank/DDBJ databases">
        <title>Schleiferia aggregans sp. nov., a moderately thermophilic heterotrophic bacterium isolated from microbial mats at a terrestrial hot spring.</title>
        <authorList>
            <person name="Iino T."/>
            <person name="Ohkuma M."/>
            <person name="Haruta S."/>
        </authorList>
    </citation>
    <scope>NUCLEOTIDE SEQUENCE [LARGE SCALE GENOMIC DNA]</scope>
    <source>
        <strain evidence="7 8">LA</strain>
    </source>
</reference>
<protein>
    <recommendedName>
        <fullName evidence="6">Peptidase S8/S53 domain-containing protein</fullName>
    </recommendedName>
</protein>
<gene>
    <name evidence="7" type="ORF">JCM31826_04480</name>
</gene>
<dbReference type="InterPro" id="IPR051048">
    <property type="entry name" value="Peptidase_S8/S53_subtilisin"/>
</dbReference>
<dbReference type="InterPro" id="IPR015500">
    <property type="entry name" value="Peptidase_S8_subtilisin-rel"/>
</dbReference>
<evidence type="ECO:0000313" key="8">
    <source>
        <dbReference type="Proteomes" id="UP000286715"/>
    </source>
</evidence>
<proteinExistence type="inferred from homology"/>
<evidence type="ECO:0000313" key="7">
    <source>
        <dbReference type="EMBL" id="GCD76966.1"/>
    </source>
</evidence>
<dbReference type="GO" id="GO:0004252">
    <property type="term" value="F:serine-type endopeptidase activity"/>
    <property type="evidence" value="ECO:0007669"/>
    <property type="project" value="UniProtKB-UniRule"/>
</dbReference>